<proteinExistence type="predicted"/>
<dbReference type="Pfam" id="PF05119">
    <property type="entry name" value="Terminase_4"/>
    <property type="match status" value="1"/>
</dbReference>
<evidence type="ECO:0000313" key="2">
    <source>
        <dbReference type="EMBL" id="CAB4132193.1"/>
    </source>
</evidence>
<feature type="region of interest" description="Disordered" evidence="1">
    <location>
        <begin position="115"/>
        <end position="140"/>
    </location>
</feature>
<dbReference type="InterPro" id="IPR006448">
    <property type="entry name" value="Phage_term_ssu_P27"/>
</dbReference>
<protein>
    <recommendedName>
        <fullName evidence="3">Terminase small subunit</fullName>
    </recommendedName>
</protein>
<gene>
    <name evidence="2" type="ORF">UFOVP139_8</name>
</gene>
<evidence type="ECO:0008006" key="3">
    <source>
        <dbReference type="Google" id="ProtNLM"/>
    </source>
</evidence>
<accession>A0A6J5LG01</accession>
<reference evidence="2" key="1">
    <citation type="submission" date="2020-04" db="EMBL/GenBank/DDBJ databases">
        <authorList>
            <person name="Chiriac C."/>
            <person name="Salcher M."/>
            <person name="Ghai R."/>
            <person name="Kavagutti S V."/>
        </authorList>
    </citation>
    <scope>NUCLEOTIDE SEQUENCE</scope>
</reference>
<organism evidence="2">
    <name type="scientific">uncultured Caudovirales phage</name>
    <dbReference type="NCBI Taxonomy" id="2100421"/>
    <lineage>
        <taxon>Viruses</taxon>
        <taxon>Duplodnaviria</taxon>
        <taxon>Heunggongvirae</taxon>
        <taxon>Uroviricota</taxon>
        <taxon>Caudoviricetes</taxon>
        <taxon>Peduoviridae</taxon>
        <taxon>Maltschvirus</taxon>
        <taxon>Maltschvirus maltsch</taxon>
    </lineage>
</organism>
<sequence>MAEHKRVMKNTVQGKVETMKSVKQKLQPKMKLSKRELELFDHIVTSAETSVWNDNRLFIASNLAVIYRRLEECSKRLDDEGMTLRNERGTQITNPIFSALTQLTTASMSMNRSLGLSAPQQGASGADQEKRNAADANARKVINKAKEDEEDLLA</sequence>
<evidence type="ECO:0000256" key="1">
    <source>
        <dbReference type="SAM" id="MobiDB-lite"/>
    </source>
</evidence>
<name>A0A6J5LG01_9CAUD</name>
<dbReference type="EMBL" id="LR796259">
    <property type="protein sequence ID" value="CAB4132193.1"/>
    <property type="molecule type" value="Genomic_DNA"/>
</dbReference>